<dbReference type="AlphaFoldDB" id="A0A2X3J5B3"/>
<name>A0A2X3J5B3_9ENTR</name>
<protein>
    <submittedName>
        <fullName evidence="1">Uncharacterized protein</fullName>
    </submittedName>
</protein>
<dbReference type="Proteomes" id="UP000251197">
    <property type="component" value="Unassembled WGS sequence"/>
</dbReference>
<reference evidence="1 2" key="1">
    <citation type="submission" date="2018-06" db="EMBL/GenBank/DDBJ databases">
        <authorList>
            <consortium name="Pathogen Informatics"/>
            <person name="Doyle S."/>
        </authorList>
    </citation>
    <scope>NUCLEOTIDE SEQUENCE [LARGE SCALE GENOMIC DNA]</scope>
    <source>
        <strain evidence="1 2">NCTC12120</strain>
    </source>
</reference>
<organism evidence="1 2">
    <name type="scientific">Cedecea neteri</name>
    <dbReference type="NCBI Taxonomy" id="158822"/>
    <lineage>
        <taxon>Bacteria</taxon>
        <taxon>Pseudomonadati</taxon>
        <taxon>Pseudomonadota</taxon>
        <taxon>Gammaproteobacteria</taxon>
        <taxon>Enterobacterales</taxon>
        <taxon>Enterobacteriaceae</taxon>
        <taxon>Cedecea</taxon>
    </lineage>
</organism>
<gene>
    <name evidence="1" type="ORF">NCTC12120_04395</name>
</gene>
<dbReference type="EMBL" id="UAVU01000007">
    <property type="protein sequence ID" value="SQC91243.1"/>
    <property type="molecule type" value="Genomic_DNA"/>
</dbReference>
<accession>A0A2X3J5B3</accession>
<evidence type="ECO:0000313" key="1">
    <source>
        <dbReference type="EMBL" id="SQC91243.1"/>
    </source>
</evidence>
<evidence type="ECO:0000313" key="2">
    <source>
        <dbReference type="Proteomes" id="UP000251197"/>
    </source>
</evidence>
<proteinExistence type="predicted"/>
<sequence length="43" mass="4626">MPVISSKNSDGVAELLSTIIIPVSLSNLPKAGRRYLRPCTTKV</sequence>